<name>A0A558R8A5_9SPHN</name>
<evidence type="ECO:0000313" key="2">
    <source>
        <dbReference type="EMBL" id="TVV75631.1"/>
    </source>
</evidence>
<dbReference type="AlphaFoldDB" id="A0A558R8A5"/>
<protein>
    <submittedName>
        <fullName evidence="2">Uncharacterized protein</fullName>
    </submittedName>
</protein>
<keyword evidence="1" id="KW-0732">Signal</keyword>
<evidence type="ECO:0000256" key="1">
    <source>
        <dbReference type="SAM" id="SignalP"/>
    </source>
</evidence>
<dbReference type="RefSeq" id="WP_145149286.1">
    <property type="nucleotide sequence ID" value="NZ_VNIM01000018.1"/>
</dbReference>
<comment type="caution">
    <text evidence="2">The sequence shown here is derived from an EMBL/GenBank/DDBJ whole genome shotgun (WGS) entry which is preliminary data.</text>
</comment>
<proteinExistence type="predicted"/>
<feature type="chain" id="PRO_5022194534" evidence="1">
    <location>
        <begin position="21"/>
        <end position="302"/>
    </location>
</feature>
<dbReference type="OrthoDB" id="8478659at2"/>
<reference evidence="2 3" key="1">
    <citation type="submission" date="2019-07" db="EMBL/GenBank/DDBJ databases">
        <title>Sphingomonas solaris sp. nov., isolated from a solar panel from Boston, Massachusetts.</title>
        <authorList>
            <person name="Tanner K."/>
            <person name="Pascual J."/>
            <person name="Mancuso C."/>
            <person name="Pereto J."/>
            <person name="Khalil A."/>
            <person name="Vilanova C."/>
        </authorList>
    </citation>
    <scope>NUCLEOTIDE SEQUENCE [LARGE SCALE GENOMIC DNA]</scope>
    <source>
        <strain evidence="2 3">R4DWN</strain>
    </source>
</reference>
<organism evidence="2 3">
    <name type="scientific">Alterirhizorhabdus solaris</name>
    <dbReference type="NCBI Taxonomy" id="2529389"/>
    <lineage>
        <taxon>Bacteria</taxon>
        <taxon>Pseudomonadati</taxon>
        <taxon>Pseudomonadota</taxon>
        <taxon>Alphaproteobacteria</taxon>
        <taxon>Sphingomonadales</taxon>
        <taxon>Rhizorhabdaceae</taxon>
        <taxon>Alterirhizorhabdus</taxon>
    </lineage>
</organism>
<keyword evidence="3" id="KW-1185">Reference proteome</keyword>
<accession>A0A558R8A5</accession>
<dbReference type="Proteomes" id="UP000318681">
    <property type="component" value="Unassembled WGS sequence"/>
</dbReference>
<sequence>MRWRAALVAALLLAAPPAVARKPPVPVGTITLDLSDPQVTVTVEGVALRLRVALDGHGTIELNRAAVARLPISFGKAASAEVGRVELPGIAVPATMMLAGKAVPVALWSYGDCCAGVDGSIDAALLPFAEIRFERAGRGGGTGDSRSYALLRDEDHGMGVRETVTGRAVLVQFALDRPETLATAAAGAIVAAAHGGRFEGDYAPVLVAWGVSRPSRVIAFARPAHLAGFRFDRLRTRTGDFAGRDQLPSDPRQPDEIVVRRRHPPQHGWAAVSIGRDRLDRCDGLLFHPATLLLTLHCDAGG</sequence>
<feature type="signal peptide" evidence="1">
    <location>
        <begin position="1"/>
        <end position="20"/>
    </location>
</feature>
<dbReference type="EMBL" id="VNIM01000018">
    <property type="protein sequence ID" value="TVV75631.1"/>
    <property type="molecule type" value="Genomic_DNA"/>
</dbReference>
<gene>
    <name evidence="2" type="ORF">FOY91_06440</name>
</gene>
<evidence type="ECO:0000313" key="3">
    <source>
        <dbReference type="Proteomes" id="UP000318681"/>
    </source>
</evidence>